<evidence type="ECO:0000313" key="2">
    <source>
        <dbReference type="EMBL" id="AOY55796.1"/>
    </source>
</evidence>
<evidence type="ECO:0008006" key="4">
    <source>
        <dbReference type="Google" id="ProtNLM"/>
    </source>
</evidence>
<feature type="transmembrane region" description="Helical" evidence="1">
    <location>
        <begin position="82"/>
        <end position="102"/>
    </location>
</feature>
<feature type="transmembrane region" description="Helical" evidence="1">
    <location>
        <begin position="6"/>
        <end position="27"/>
    </location>
</feature>
<organism evidence="2 3">
    <name type="scientific">Candidatus Rhodoluna planktonica</name>
    <dbReference type="NCBI Taxonomy" id="535712"/>
    <lineage>
        <taxon>Bacteria</taxon>
        <taxon>Bacillati</taxon>
        <taxon>Actinomycetota</taxon>
        <taxon>Actinomycetes</taxon>
        <taxon>Micrococcales</taxon>
        <taxon>Microbacteriaceae</taxon>
        <taxon>Luna cluster</taxon>
        <taxon>Luna-1 subcluster</taxon>
        <taxon>Rhodoluna</taxon>
    </lineage>
</organism>
<dbReference type="OrthoDB" id="5119114at2"/>
<keyword evidence="1" id="KW-1133">Transmembrane helix</keyword>
<dbReference type="RefSeq" id="WP_070954308.1">
    <property type="nucleotide sequence ID" value="NZ_CP015208.1"/>
</dbReference>
<dbReference type="Pfam" id="PF08570">
    <property type="entry name" value="DUF1761"/>
    <property type="match status" value="1"/>
</dbReference>
<keyword evidence="3" id="KW-1185">Reference proteome</keyword>
<keyword evidence="1" id="KW-0472">Membrane</keyword>
<name>A0A1D9DYA8_9MICO</name>
<feature type="transmembrane region" description="Helical" evidence="1">
    <location>
        <begin position="55"/>
        <end position="76"/>
    </location>
</feature>
<reference evidence="2 3" key="1">
    <citation type="journal article" date="2016" name="Biochim. Biophys. Acta">
        <title>Photochemical characterization of actinorhodopsin and its functional existence in the natural host.</title>
        <authorList>
            <person name="Nakamura S."/>
            <person name="Kikukawa T."/>
            <person name="Tamogami J."/>
            <person name="Kamiya M."/>
            <person name="Aizawa T."/>
            <person name="Hahn M.W."/>
            <person name="Ihara K."/>
            <person name="Kamo N."/>
            <person name="Demura M."/>
        </authorList>
    </citation>
    <scope>NUCLEOTIDE SEQUENCE [LARGE SCALE GENOMIC DNA]</scope>
    <source>
        <strain evidence="2 3">MWH-Dar1</strain>
    </source>
</reference>
<evidence type="ECO:0000256" key="1">
    <source>
        <dbReference type="SAM" id="Phobius"/>
    </source>
</evidence>
<accession>A0A1D9DYA8</accession>
<gene>
    <name evidence="2" type="ORF">A4Z71_02020</name>
</gene>
<proteinExistence type="predicted"/>
<feature type="transmembrane region" description="Helical" evidence="1">
    <location>
        <begin position="114"/>
        <end position="136"/>
    </location>
</feature>
<keyword evidence="1" id="KW-0812">Transmembrane</keyword>
<sequence length="137" mass="14257">MNFAEINWLAVLIAGVVGIAIGALWFGPKAFYPIWWKALGQEPTDQPGDDSMAKVFGITFAAAFVQAITLAILIQALGVTDFLNGALLGALVGFGIGAATSVSHRLFGRQGLTVWLIEVGQDIVGLTLMGAIIAGLG</sequence>
<dbReference type="EMBL" id="CP015208">
    <property type="protein sequence ID" value="AOY55796.1"/>
    <property type="molecule type" value="Genomic_DNA"/>
</dbReference>
<dbReference type="InterPro" id="IPR013879">
    <property type="entry name" value="DUF1761"/>
</dbReference>
<dbReference type="AlphaFoldDB" id="A0A1D9DYA8"/>
<protein>
    <recommendedName>
        <fullName evidence="4">DUF1761 domain-containing protein</fullName>
    </recommendedName>
</protein>
<dbReference type="KEGG" id="rpla:A4Z71_02020"/>
<dbReference type="STRING" id="535712.A4Z71_02020"/>
<evidence type="ECO:0000313" key="3">
    <source>
        <dbReference type="Proteomes" id="UP000243784"/>
    </source>
</evidence>
<dbReference type="Proteomes" id="UP000243784">
    <property type="component" value="Chromosome"/>
</dbReference>